<dbReference type="EMBL" id="LBFI01000032">
    <property type="protein sequence ID" value="KKM45675.1"/>
    <property type="molecule type" value="Genomic_DNA"/>
</dbReference>
<dbReference type="KEGG" id="rtc:APU90_05900"/>
<feature type="transmembrane region" description="Helical" evidence="2">
    <location>
        <begin position="53"/>
        <end position="86"/>
    </location>
</feature>
<evidence type="ECO:0000313" key="4">
    <source>
        <dbReference type="EMBL" id="PPI17118.1"/>
    </source>
</evidence>
<keyword evidence="2" id="KW-0472">Membrane</keyword>
<keyword evidence="5" id="KW-1185">Reference proteome</keyword>
<dbReference type="OrthoDB" id="4484996at2"/>
<evidence type="ECO:0000313" key="5">
    <source>
        <dbReference type="Proteomes" id="UP000052979"/>
    </source>
</evidence>
<feature type="transmembrane region" description="Helical" evidence="2">
    <location>
        <begin position="98"/>
        <end position="122"/>
    </location>
</feature>
<dbReference type="AlphaFoldDB" id="A0A0C5BCY8"/>
<sequence length="270" mass="27871">MTFSQPPSPPPYEPQNSSYQSPFTSSVGQPPVFPPPSSFGPPPSAPPRSPLAITALVLGIVAVVLSFLGFLALPVVITALVVGIIAMVKKALPRGFSLAGLILGGVSFVLSLIFTVLLVIGANNLVSQEQLKSSQSSPNPSSKNPQTASLGSGVKFDDGLAVGVSTPTPFTPDKYATGVNQAKQIVVTIVVKNDTSAPWDPLADVTASSGGAEASNIIGGAGLQPPPLTSLLPGQQVKWQKAFSIADEQSLVVQVHLDSHHGNVVFTHQN</sequence>
<evidence type="ECO:0000313" key="6">
    <source>
        <dbReference type="Proteomes" id="UP000237966"/>
    </source>
</evidence>
<reference evidence="4 6" key="2">
    <citation type="submission" date="2018-02" db="EMBL/GenBank/DDBJ databases">
        <title>Bacteriophage NCPPB3778 and a type I-E CRISPR drive the evolution of the US Biological Select Agent, Rathayibacter toxicus.</title>
        <authorList>
            <person name="Davis E.W.II."/>
            <person name="Tabima J.F."/>
            <person name="Weisberg A.J."/>
            <person name="Lopes L.D."/>
            <person name="Wiseman M.S."/>
            <person name="Wiseman M.S."/>
            <person name="Pupko T."/>
            <person name="Belcher M.S."/>
            <person name="Sechler A.J."/>
            <person name="Tancos M.A."/>
            <person name="Schroeder B.K."/>
            <person name="Murray T.D."/>
            <person name="Luster D.G."/>
            <person name="Schneider W.L."/>
            <person name="Rogers E."/>
            <person name="Andreote F.D."/>
            <person name="Grunwald N.J."/>
            <person name="Putnam M.L."/>
            <person name="Chang J.H."/>
        </authorList>
    </citation>
    <scope>NUCLEOTIDE SEQUENCE [LARGE SCALE GENOMIC DNA]</scope>
    <source>
        <strain evidence="4 6">FH99</strain>
    </source>
</reference>
<accession>A0A0C5BCY8</accession>
<protein>
    <submittedName>
        <fullName evidence="4">DUF4190 domain-containing protein</fullName>
    </submittedName>
</protein>
<dbReference type="Proteomes" id="UP000052979">
    <property type="component" value="Unassembled WGS sequence"/>
</dbReference>
<feature type="compositionally biased region" description="Low complexity" evidence="1">
    <location>
        <begin position="14"/>
        <end position="30"/>
    </location>
</feature>
<feature type="compositionally biased region" description="Pro residues" evidence="1">
    <location>
        <begin position="1"/>
        <end position="13"/>
    </location>
</feature>
<keyword evidence="2" id="KW-1133">Transmembrane helix</keyword>
<dbReference type="RefSeq" id="WP_027692825.1">
    <property type="nucleotide sequence ID" value="NZ_CP010848.1"/>
</dbReference>
<feature type="compositionally biased region" description="Pro residues" evidence="1">
    <location>
        <begin position="31"/>
        <end position="45"/>
    </location>
</feature>
<evidence type="ECO:0000256" key="1">
    <source>
        <dbReference type="SAM" id="MobiDB-lite"/>
    </source>
</evidence>
<name>A0A0C5BCY8_9MICO</name>
<reference evidence="3 5" key="1">
    <citation type="submission" date="2015-04" db="EMBL/GenBank/DDBJ databases">
        <title>Draft genome sequence of Rathayibacter toxicus strain FH-142 (AKA 70134 or CS 32), a Western Australian isolate.</title>
        <authorList>
            <consortium name="Consortium for Microbial Forensics and Genomics (microFORGE)"/>
            <person name="Knight B.M."/>
            <person name="Roberts D.P."/>
            <person name="Lin D."/>
            <person name="Hari K."/>
            <person name="Fletcher J."/>
            <person name="Melcher U."/>
            <person name="Blagden T."/>
            <person name="Luster D.G."/>
            <person name="Sechler A.J."/>
            <person name="Schneider W.L."/>
            <person name="Winegar R.A."/>
        </authorList>
    </citation>
    <scope>NUCLEOTIDE SEQUENCE [LARGE SCALE GENOMIC DNA]</scope>
    <source>
        <strain evidence="3 5">FH142</strain>
    </source>
</reference>
<dbReference type="GeneID" id="93666115"/>
<proteinExistence type="predicted"/>
<keyword evidence="2" id="KW-0812">Transmembrane</keyword>
<feature type="region of interest" description="Disordered" evidence="1">
    <location>
        <begin position="1"/>
        <end position="45"/>
    </location>
</feature>
<dbReference type="Proteomes" id="UP000237966">
    <property type="component" value="Unassembled WGS sequence"/>
</dbReference>
<organism evidence="3 5">
    <name type="scientific">Rathayibacter toxicus</name>
    <dbReference type="NCBI Taxonomy" id="145458"/>
    <lineage>
        <taxon>Bacteria</taxon>
        <taxon>Bacillati</taxon>
        <taxon>Actinomycetota</taxon>
        <taxon>Actinomycetes</taxon>
        <taxon>Micrococcales</taxon>
        <taxon>Microbacteriaceae</taxon>
        <taxon>Rathayibacter</taxon>
    </lineage>
</organism>
<gene>
    <name evidence="4" type="ORF">C5C51_00355</name>
    <name evidence="3" type="ORF">VT73_05805</name>
</gene>
<comment type="caution">
    <text evidence="3">The sequence shown here is derived from an EMBL/GenBank/DDBJ whole genome shotgun (WGS) entry which is preliminary data.</text>
</comment>
<dbReference type="KEGG" id="rtx:TI83_00580"/>
<dbReference type="EMBL" id="PSWU01000001">
    <property type="protein sequence ID" value="PPI17118.1"/>
    <property type="molecule type" value="Genomic_DNA"/>
</dbReference>
<dbReference type="PATRIC" id="fig|145458.7.peg.137"/>
<evidence type="ECO:0000313" key="3">
    <source>
        <dbReference type="EMBL" id="KKM45675.1"/>
    </source>
</evidence>
<evidence type="ECO:0000256" key="2">
    <source>
        <dbReference type="SAM" id="Phobius"/>
    </source>
</evidence>